<dbReference type="OMA" id="IWDRIFL"/>
<evidence type="ECO:0000256" key="1">
    <source>
        <dbReference type="ARBA" id="ARBA00022741"/>
    </source>
</evidence>
<dbReference type="InParanoid" id="A5DVH0"/>
<dbReference type="GO" id="GO:0003924">
    <property type="term" value="F:GTPase activity"/>
    <property type="evidence" value="ECO:0007669"/>
    <property type="project" value="EnsemblFungi"/>
</dbReference>
<dbReference type="Proteomes" id="UP000001996">
    <property type="component" value="Unassembled WGS sequence"/>
</dbReference>
<dbReference type="GO" id="GO:1904750">
    <property type="term" value="P:negative regulation of protein localization to nucleolus"/>
    <property type="evidence" value="ECO:0007669"/>
    <property type="project" value="EnsemblFungi"/>
</dbReference>
<dbReference type="SUPFAM" id="SSF52540">
    <property type="entry name" value="P-loop containing nucleoside triphosphate hydrolases"/>
    <property type="match status" value="1"/>
</dbReference>
<dbReference type="SMART" id="SM00173">
    <property type="entry name" value="RAS"/>
    <property type="match status" value="1"/>
</dbReference>
<dbReference type="eggNOG" id="KOG1673">
    <property type="taxonomic scope" value="Eukaryota"/>
</dbReference>
<dbReference type="Pfam" id="PF00071">
    <property type="entry name" value="Ras"/>
    <property type="match status" value="1"/>
</dbReference>
<dbReference type="PANTHER" id="PTHR47978">
    <property type="match status" value="1"/>
</dbReference>
<dbReference type="InterPro" id="IPR017231">
    <property type="entry name" value="Small_GTPase_Tem1/Spg1"/>
</dbReference>
<dbReference type="PRINTS" id="PR00449">
    <property type="entry name" value="RASTRNSFRMNG"/>
</dbReference>
<dbReference type="GO" id="GO:0031536">
    <property type="term" value="P:positive regulation of exit from mitosis"/>
    <property type="evidence" value="ECO:0007669"/>
    <property type="project" value="EnsemblFungi"/>
</dbReference>
<dbReference type="SMART" id="SM00174">
    <property type="entry name" value="RHO"/>
    <property type="match status" value="1"/>
</dbReference>
<dbReference type="FunCoup" id="A5DVH0">
    <property type="interactions" value="516"/>
</dbReference>
<keyword evidence="3" id="KW-1185">Reference proteome</keyword>
<dbReference type="GO" id="GO:0023056">
    <property type="term" value="P:positive regulation of signaling"/>
    <property type="evidence" value="ECO:0007669"/>
    <property type="project" value="EnsemblFungi"/>
</dbReference>
<dbReference type="AlphaFoldDB" id="A5DVH0"/>
<organism evidence="2 3">
    <name type="scientific">Lodderomyces elongisporus (strain ATCC 11503 / CBS 2605 / JCM 1781 / NBRC 1676 / NRRL YB-4239)</name>
    <name type="common">Yeast</name>
    <name type="synonym">Saccharomyces elongisporus</name>
    <dbReference type="NCBI Taxonomy" id="379508"/>
    <lineage>
        <taxon>Eukaryota</taxon>
        <taxon>Fungi</taxon>
        <taxon>Dikarya</taxon>
        <taxon>Ascomycota</taxon>
        <taxon>Saccharomycotina</taxon>
        <taxon>Pichiomycetes</taxon>
        <taxon>Debaryomycetaceae</taxon>
        <taxon>Candida/Lodderomyces clade</taxon>
        <taxon>Lodderomyces</taxon>
    </lineage>
</organism>
<dbReference type="STRING" id="379508.A5DVH0"/>
<dbReference type="GO" id="GO:0005816">
    <property type="term" value="C:spindle pole body"/>
    <property type="evidence" value="ECO:0007669"/>
    <property type="project" value="EnsemblFungi"/>
</dbReference>
<dbReference type="InterPro" id="IPR001806">
    <property type="entry name" value="Small_GTPase"/>
</dbReference>
<dbReference type="GO" id="GO:0031578">
    <property type="term" value="P:mitotic spindle orientation checkpoint signaling"/>
    <property type="evidence" value="ECO:0007669"/>
    <property type="project" value="EnsemblFungi"/>
</dbReference>
<reference evidence="2 3" key="1">
    <citation type="journal article" date="2009" name="Nature">
        <title>Evolution of pathogenicity and sexual reproduction in eight Candida genomes.</title>
        <authorList>
            <person name="Butler G."/>
            <person name="Rasmussen M.D."/>
            <person name="Lin M.F."/>
            <person name="Santos M.A."/>
            <person name="Sakthikumar S."/>
            <person name="Munro C.A."/>
            <person name="Rheinbay E."/>
            <person name="Grabherr M."/>
            <person name="Forche A."/>
            <person name="Reedy J.L."/>
            <person name="Agrafioti I."/>
            <person name="Arnaud M.B."/>
            <person name="Bates S."/>
            <person name="Brown A.J."/>
            <person name="Brunke S."/>
            <person name="Costanzo M.C."/>
            <person name="Fitzpatrick D.A."/>
            <person name="de Groot P.W."/>
            <person name="Harris D."/>
            <person name="Hoyer L.L."/>
            <person name="Hube B."/>
            <person name="Klis F.M."/>
            <person name="Kodira C."/>
            <person name="Lennard N."/>
            <person name="Logue M.E."/>
            <person name="Martin R."/>
            <person name="Neiman A.M."/>
            <person name="Nikolaou E."/>
            <person name="Quail M.A."/>
            <person name="Quinn J."/>
            <person name="Santos M.C."/>
            <person name="Schmitzberger F.F."/>
            <person name="Sherlock G."/>
            <person name="Shah P."/>
            <person name="Silverstein K.A."/>
            <person name="Skrzypek M.S."/>
            <person name="Soll D."/>
            <person name="Staggs R."/>
            <person name="Stansfield I."/>
            <person name="Stumpf M.P."/>
            <person name="Sudbery P.E."/>
            <person name="Srikantha T."/>
            <person name="Zeng Q."/>
            <person name="Berman J."/>
            <person name="Berriman M."/>
            <person name="Heitman J."/>
            <person name="Gow N.A."/>
            <person name="Lorenz M.C."/>
            <person name="Birren B.W."/>
            <person name="Kellis M."/>
            <person name="Cuomo C.A."/>
        </authorList>
    </citation>
    <scope>NUCLEOTIDE SEQUENCE [LARGE SCALE GENOMIC DNA]</scope>
    <source>
        <strain evidence="3">ATCC 11503 / BCRC 21390 / CBS 2605 / JCM 1781 / NBRC 1676 / NRRL YB-4239</strain>
    </source>
</reference>
<dbReference type="InterPro" id="IPR027417">
    <property type="entry name" value="P-loop_NTPase"/>
</dbReference>
<name>A5DVH0_LODEL</name>
<dbReference type="GeneID" id="5233958"/>
<dbReference type="PROSITE" id="PS51419">
    <property type="entry name" value="RAB"/>
    <property type="match status" value="1"/>
</dbReference>
<keyword evidence="1" id="KW-0547">Nucleotide-binding</keyword>
<accession>A5DVH0</accession>
<evidence type="ECO:0000313" key="2">
    <source>
        <dbReference type="EMBL" id="EDK43178.1"/>
    </source>
</evidence>
<sequence>MVKYVEGSFDEDYIQTLGVNFMDKRIQIRNTTIMFSIWDLGGQKEFINMLPLVSNDAVAILFMFDLTRKSTLNSIKEWYRQVRGFNKTAIPFLVGTKYDQFIDLPFQDQIEITQQAKKFGAAMKAPVIFCSTSHSINVQKIFKIILSKAFDIRLNLEEIVNVGEPILIFK</sequence>
<dbReference type="SMART" id="SM00175">
    <property type="entry name" value="RAB"/>
    <property type="match status" value="1"/>
</dbReference>
<dbReference type="GO" id="GO:1902542">
    <property type="term" value="P:regulation of protein localization to mitotic spindle pole body"/>
    <property type="evidence" value="ECO:0007669"/>
    <property type="project" value="EnsemblFungi"/>
</dbReference>
<dbReference type="EMBL" id="CH981525">
    <property type="protein sequence ID" value="EDK43178.1"/>
    <property type="molecule type" value="Genomic_DNA"/>
</dbReference>
<proteinExistence type="predicted"/>
<dbReference type="VEuPathDB" id="FungiDB:LELG_01356"/>
<protein>
    <submittedName>
        <fullName evidence="2">Septum-promoting GTP-binding protein 1</fullName>
    </submittedName>
</protein>
<dbReference type="Gene3D" id="3.40.50.300">
    <property type="entry name" value="P-loop containing nucleotide triphosphate hydrolases"/>
    <property type="match status" value="1"/>
</dbReference>
<dbReference type="GO" id="GO:0005525">
    <property type="term" value="F:GTP binding"/>
    <property type="evidence" value="ECO:0007669"/>
    <property type="project" value="InterPro"/>
</dbReference>
<dbReference type="HOGENOM" id="CLU_041217_0_2_1"/>
<dbReference type="OrthoDB" id="6585768at2759"/>
<dbReference type="GO" id="GO:0040001">
    <property type="term" value="P:establishment of mitotic spindle localization"/>
    <property type="evidence" value="ECO:0007669"/>
    <property type="project" value="EnsemblFungi"/>
</dbReference>
<dbReference type="KEGG" id="lel:PVL30_001327"/>
<gene>
    <name evidence="2" type="ORF">LELG_01356</name>
</gene>
<dbReference type="InterPro" id="IPR005225">
    <property type="entry name" value="Small_GTP-bd"/>
</dbReference>
<dbReference type="PIRSF" id="PIRSF037527">
    <property type="entry name" value="Small_GTPase_Tem1"/>
    <property type="match status" value="1"/>
</dbReference>
<dbReference type="NCBIfam" id="TIGR00231">
    <property type="entry name" value="small_GTP"/>
    <property type="match status" value="1"/>
</dbReference>
<evidence type="ECO:0000313" key="3">
    <source>
        <dbReference type="Proteomes" id="UP000001996"/>
    </source>
</evidence>